<accession>A0A099UGK7</accession>
<feature type="compositionally biased region" description="Basic and acidic residues" evidence="1">
    <location>
        <begin position="24"/>
        <end position="34"/>
    </location>
</feature>
<proteinExistence type="predicted"/>
<organism evidence="2 3">
    <name type="scientific">Helicobacter typhlonius</name>
    <dbReference type="NCBI Taxonomy" id="76936"/>
    <lineage>
        <taxon>Bacteria</taxon>
        <taxon>Pseudomonadati</taxon>
        <taxon>Campylobacterota</taxon>
        <taxon>Epsilonproteobacteria</taxon>
        <taxon>Campylobacterales</taxon>
        <taxon>Helicobacteraceae</taxon>
        <taxon>Helicobacter</taxon>
    </lineage>
</organism>
<evidence type="ECO:0000313" key="3">
    <source>
        <dbReference type="Proteomes" id="UP000064525"/>
    </source>
</evidence>
<dbReference type="KEGG" id="hty:BN2458_PEG1232"/>
<dbReference type="Proteomes" id="UP000064525">
    <property type="component" value="Chromosome I"/>
</dbReference>
<protein>
    <submittedName>
        <fullName evidence="2">Uncharacterized protein</fullName>
    </submittedName>
</protein>
<dbReference type="EMBL" id="LN907858">
    <property type="protein sequence ID" value="CUU40117.1"/>
    <property type="molecule type" value="Genomic_DNA"/>
</dbReference>
<dbReference type="PATRIC" id="fig|76936.10.peg.1203"/>
<evidence type="ECO:0000313" key="2">
    <source>
        <dbReference type="EMBL" id="CUU40117.1"/>
    </source>
</evidence>
<reference evidence="3" key="1">
    <citation type="submission" date="2015-11" db="EMBL/GenBank/DDBJ databases">
        <authorList>
            <person name="Anvar S.Y."/>
        </authorList>
    </citation>
    <scope>NUCLEOTIDE SEQUENCE [LARGE SCALE GENOMIC DNA]</scope>
</reference>
<feature type="region of interest" description="Disordered" evidence="1">
    <location>
        <begin position="14"/>
        <end position="34"/>
    </location>
</feature>
<dbReference type="GeneID" id="78151432"/>
<evidence type="ECO:0000256" key="1">
    <source>
        <dbReference type="SAM" id="MobiDB-lite"/>
    </source>
</evidence>
<name>A0A099UGK7_9HELI</name>
<gene>
    <name evidence="2" type="ORF">BN2458_PEG1232</name>
</gene>
<sequence>MMNSINNAAAISAYQRAQDSQLSRVDETKDDKALREQTDQFESILLKFMLESAIKNDDTLYPKQPGSDIYHSMYIDNLSQELSGSFGYSELLFNYLKEQQSAGRVHLAHRGTNNPYGK</sequence>
<dbReference type="AlphaFoldDB" id="A0A099UGK7"/>
<dbReference type="RefSeq" id="WP_034326028.1">
    <property type="nucleotide sequence ID" value="NZ_CAJTQN010000003.1"/>
</dbReference>